<dbReference type="RefSeq" id="WP_084148235.1">
    <property type="nucleotide sequence ID" value="NZ_KK069989.1"/>
</dbReference>
<keyword evidence="2" id="KW-0472">Membrane</keyword>
<dbReference type="Pfam" id="PF07331">
    <property type="entry name" value="TctB"/>
    <property type="match status" value="1"/>
</dbReference>
<proteinExistence type="predicted"/>
<dbReference type="EMBL" id="JDYK01000003">
    <property type="protein sequence ID" value="EWS82215.1"/>
    <property type="molecule type" value="Genomic_DNA"/>
</dbReference>
<accession>Z9JV08</accession>
<feature type="transmembrane region" description="Helical" evidence="2">
    <location>
        <begin position="164"/>
        <end position="182"/>
    </location>
</feature>
<feature type="transmembrane region" description="Helical" evidence="2">
    <location>
        <begin position="34"/>
        <end position="54"/>
    </location>
</feature>
<evidence type="ECO:0000313" key="5">
    <source>
        <dbReference type="Proteomes" id="UP000023067"/>
    </source>
</evidence>
<dbReference type="eggNOG" id="ENOG5030KZ1">
    <property type="taxonomic scope" value="Bacteria"/>
</dbReference>
<dbReference type="AlphaFoldDB" id="Z9JV08"/>
<gene>
    <name evidence="4" type="ORF">BF93_11340</name>
</gene>
<dbReference type="InterPro" id="IPR009936">
    <property type="entry name" value="DUF1468"/>
</dbReference>
<evidence type="ECO:0000256" key="1">
    <source>
        <dbReference type="SAM" id="MobiDB-lite"/>
    </source>
</evidence>
<keyword evidence="2" id="KW-0812">Transmembrane</keyword>
<keyword evidence="5" id="KW-1185">Reference proteome</keyword>
<feature type="transmembrane region" description="Helical" evidence="2">
    <location>
        <begin position="66"/>
        <end position="88"/>
    </location>
</feature>
<dbReference type="HOGENOM" id="CLU_110735_0_1_11"/>
<feature type="transmembrane region" description="Helical" evidence="2">
    <location>
        <begin position="125"/>
        <end position="152"/>
    </location>
</feature>
<dbReference type="OrthoDB" id="5119225at2"/>
<keyword evidence="2" id="KW-1133">Transmembrane helix</keyword>
<evidence type="ECO:0000259" key="3">
    <source>
        <dbReference type="Pfam" id="PF07331"/>
    </source>
</evidence>
<comment type="caution">
    <text evidence="4">The sequence shown here is derived from an EMBL/GenBank/DDBJ whole genome shotgun (WGS) entry which is preliminary data.</text>
</comment>
<feature type="domain" description="DUF1468" evidence="3">
    <location>
        <begin position="36"/>
        <end position="191"/>
    </location>
</feature>
<sequence length="199" mass="20977">MTQNPTPTDPEATVETAAEDEAPRLSGPGVLAELAMPALLAAFTIYLVVGLATMRIPEGTDFPGPRFVPGIIAAAIGILVIAQVVLVLRRHTPLAADRRIPAGRDDLEGIAGTVTRRAGLDWPSFAWAVGGFLVFSLLLEVLGWVLGAALLFWCVARAFGSRRVLLDVVAGLTLSSLAYIAFDMILGLSLPSGILGWGF</sequence>
<protein>
    <recommendedName>
        <fullName evidence="3">DUF1468 domain-containing protein</fullName>
    </recommendedName>
</protein>
<dbReference type="STRING" id="396014.BF93_11340"/>
<evidence type="ECO:0000256" key="2">
    <source>
        <dbReference type="SAM" id="Phobius"/>
    </source>
</evidence>
<evidence type="ECO:0000313" key="4">
    <source>
        <dbReference type="EMBL" id="EWS82215.1"/>
    </source>
</evidence>
<organism evidence="4 5">
    <name type="scientific">Brachybacterium phenoliresistens</name>
    <dbReference type="NCBI Taxonomy" id="396014"/>
    <lineage>
        <taxon>Bacteria</taxon>
        <taxon>Bacillati</taxon>
        <taxon>Actinomycetota</taxon>
        <taxon>Actinomycetes</taxon>
        <taxon>Micrococcales</taxon>
        <taxon>Dermabacteraceae</taxon>
        <taxon>Brachybacterium</taxon>
    </lineage>
</organism>
<dbReference type="Proteomes" id="UP000023067">
    <property type="component" value="Unassembled WGS sequence"/>
</dbReference>
<name>Z9JV08_9MICO</name>
<feature type="region of interest" description="Disordered" evidence="1">
    <location>
        <begin position="1"/>
        <end position="22"/>
    </location>
</feature>
<dbReference type="PATRIC" id="fig|396014.3.peg.776"/>
<feature type="compositionally biased region" description="Low complexity" evidence="1">
    <location>
        <begin position="1"/>
        <end position="16"/>
    </location>
</feature>
<reference evidence="4 5" key="1">
    <citation type="submission" date="2014-02" db="EMBL/GenBank/DDBJ databases">
        <title>Genome sequence of Brachybacterium phenoliresistens strain W13A50.</title>
        <authorList>
            <person name="Wang X."/>
        </authorList>
    </citation>
    <scope>NUCLEOTIDE SEQUENCE [LARGE SCALE GENOMIC DNA]</scope>
    <source>
        <strain evidence="4 5">W13A50</strain>
    </source>
</reference>